<dbReference type="PANTHER" id="PTHR19846:SF0">
    <property type="entry name" value="PRE-MRNA PROCESSING FACTOR 4"/>
    <property type="match status" value="1"/>
</dbReference>
<name>X6NWA0_RETFI</name>
<dbReference type="PROSITE" id="PS50082">
    <property type="entry name" value="WD_REPEATS_2"/>
    <property type="match status" value="15"/>
</dbReference>
<keyword evidence="1 3" id="KW-0853">WD repeat</keyword>
<feature type="repeat" description="WD" evidence="3">
    <location>
        <begin position="1587"/>
        <end position="1618"/>
    </location>
</feature>
<feature type="repeat" description="WD" evidence="3">
    <location>
        <begin position="1461"/>
        <end position="1502"/>
    </location>
</feature>
<dbReference type="GO" id="GO:0017070">
    <property type="term" value="F:U6 snRNA binding"/>
    <property type="evidence" value="ECO:0007669"/>
    <property type="project" value="TreeGrafter"/>
</dbReference>
<dbReference type="EMBL" id="ASPP01005413">
    <property type="protein sequence ID" value="ETO30585.1"/>
    <property type="molecule type" value="Genomic_DNA"/>
</dbReference>
<dbReference type="Gene3D" id="2.160.20.80">
    <property type="entry name" value="E3 ubiquitin-protein ligase SopA"/>
    <property type="match status" value="1"/>
</dbReference>
<feature type="repeat" description="WD" evidence="3">
    <location>
        <begin position="1167"/>
        <end position="1208"/>
    </location>
</feature>
<dbReference type="GO" id="GO:0046540">
    <property type="term" value="C:U4/U6 x U5 tri-snRNP complex"/>
    <property type="evidence" value="ECO:0007669"/>
    <property type="project" value="TreeGrafter"/>
</dbReference>
<feature type="repeat" description="WD" evidence="3">
    <location>
        <begin position="1083"/>
        <end position="1124"/>
    </location>
</feature>
<dbReference type="InterPro" id="IPR001646">
    <property type="entry name" value="5peptide_repeat"/>
</dbReference>
<dbReference type="Pfam" id="PF00805">
    <property type="entry name" value="Pentapeptide"/>
    <property type="match status" value="1"/>
</dbReference>
<dbReference type="PROSITE" id="PS50231">
    <property type="entry name" value="RICIN_B_LECTIN"/>
    <property type="match status" value="1"/>
</dbReference>
<evidence type="ECO:0000313" key="5">
    <source>
        <dbReference type="EMBL" id="ETO30585.1"/>
    </source>
</evidence>
<feature type="repeat" description="WD" evidence="3">
    <location>
        <begin position="1000"/>
        <end position="1041"/>
    </location>
</feature>
<feature type="repeat" description="WD" evidence="3">
    <location>
        <begin position="1419"/>
        <end position="1460"/>
    </location>
</feature>
<dbReference type="InterPro" id="IPR007111">
    <property type="entry name" value="NACHT_NTPase"/>
</dbReference>
<comment type="caution">
    <text evidence="5">The sequence shown here is derived from an EMBL/GenBank/DDBJ whole genome shotgun (WGS) entry which is preliminary data.</text>
</comment>
<sequence length="1667" mass="189119">MFRNEGESNGKDAEQKLQKEEEKAEIGKIKPGINLQGYCTNGDCLVSKAKLLVWVNIGFCDISFDSNKTTYYCPDCSKPTVTSVVKAMFFNVEHSICASEDSIPVKDNYYQCMYVIKSNLSYELKAKKIRQHATSLEDLITRSENAMTSVEIVNLVAELQKYLITVVKPPKVKDKMRLLEKIECDYRGDYNQVFDVGRFTILCDNDTKLQTAVAVIKKAEKFNLVVSEDKDFFEKQSKTHHRFHNIKLYVPNHEVYIEMQATLKNFTTLEGYTAIENPKLSHLFYELIRAWKPKNSEEEELKQASDETLTKINDIICEWIDDKAIQKMASRYKGHLDIGILKPPQLWKKTEIEIDNNLSLKMAKFIYEQLCKFTPEKVKGKATYVILYEYYKNYIVGDKNPASCADFALLLQDSRKQEMEEDIAISQALETYISLQANNYPHVDGDDNEKQETYDCHQYVIERLEQDEKKSEQQKGVMIIEGKSGSGKSIFCRHLEGTLWNKYMSDSKMPIPFYISFAKIYNKQHEKDIVLQALQAKNISKEIIDAIRETVSFVFIMDGFDEIFDFYRKDMSKPYFCDRFGLNQWNATVIVTCRSNVLSEEDIKSSLIGMNQNDTSIVYLWPFTKMQMYSYIEKFAKIKSKNKTANENDWTPQQYKETLNNYPNLQKMIEEPFLLQLILNVLPLLVQRYGVESRISRAQIYEVFNDQWIDIHVQNIISKLSELRIQMDINKIKATLKRYCFDLAFDMFHQGSQVAIESEFQYQNSNEAVGVLNSMMENKSIVDEKIEIKPISRVVSVAKTRDVWEKYFNGDSVAKYVLRRTGDNKYQFLHKSCQEYFAAQKIVLDIISWKPDANFDLNNQEFQQQFEAHVPNLAINIKLLNEELGIIKFICERVHDTNPIFANLKSRLFRIIEISAINAKISIAAANAITILNSACINMHYRDWCNIKIPHAILDAAFLEGTNFQNANLDQVSFYQAFLNKADFTNASMNGVYFGEYACLEGHADAVTDVKFAPDGSKIVSRSWDRTIRLWDVSSGTQIQSLQVDSDVLGVQFSPDGSKIVSCAKDKIIRIWDLSSSQEIQLFQGHLHDITGVQFSSDGLKIVSCSRDKTIRLWDVASGKQLQLLEGHSDGVSGIQFSRDCSKVVSCSLDKTIRIWDLSTMRQIRLLEGHSDSINAVKLSATGSKIVSCSDDTTVRIWDFLSGKQLQVLEGHTKCVNAAEFSPDSFRIVSCADDRTIRIWDALSGKQLQLLEGHLGGITGVQFFPNDSKILSCSWDKTIRVWDVSLTRKIQSIKGHSSSVYEVQFSPDGSKIVSCSSDKTVRIWEASSGKQIQIFEGHLKRVHAVGFSPDMLNIVSCSDDRTIRIWNVMSGKQLQLLEGHIDDIVGVQFSPDGSKLMSYSLDTTIRIWDVLSGQLIQLLGGHSRAVTGAQFSSDGSKIVSCSGDRTIRIWDLSLGKQIQLLKGHSFGVSGVQFVPNGSKVISYSWDKTIRIWDASSGQQIQSLEGHLLSINIALLSADGSKIVSGSDDKTIRIWDASTGKQLQLLDGHSDGVTVVQFSPDCSKLISYSRDKTIRMWDLSSGQEIQSLEGHVGSVSGMQFSPDGSMFVSCSYDRTIRLWGNDDSGLMKCIWQAGVQSYGLSMKDSVWKNATGLTPQQKMLVGQRGGKF</sequence>
<feature type="repeat" description="WD" evidence="3">
    <location>
        <begin position="1377"/>
        <end position="1418"/>
    </location>
</feature>
<organism evidence="5 6">
    <name type="scientific">Reticulomyxa filosa</name>
    <dbReference type="NCBI Taxonomy" id="46433"/>
    <lineage>
        <taxon>Eukaryota</taxon>
        <taxon>Sar</taxon>
        <taxon>Rhizaria</taxon>
        <taxon>Retaria</taxon>
        <taxon>Foraminifera</taxon>
        <taxon>Monothalamids</taxon>
        <taxon>Reticulomyxidae</taxon>
        <taxon>Reticulomyxa</taxon>
    </lineage>
</organism>
<reference evidence="5 6" key="1">
    <citation type="journal article" date="2013" name="Curr. Biol.">
        <title>The Genome of the Foraminiferan Reticulomyxa filosa.</title>
        <authorList>
            <person name="Glockner G."/>
            <person name="Hulsmann N."/>
            <person name="Schleicher M."/>
            <person name="Noegel A.A."/>
            <person name="Eichinger L."/>
            <person name="Gallinger C."/>
            <person name="Pawlowski J."/>
            <person name="Sierra R."/>
            <person name="Euteneuer U."/>
            <person name="Pillet L."/>
            <person name="Moustafa A."/>
            <person name="Platzer M."/>
            <person name="Groth M."/>
            <person name="Szafranski K."/>
            <person name="Schliwa M."/>
        </authorList>
    </citation>
    <scope>NUCLEOTIDE SEQUENCE [LARGE SCALE GENOMIC DNA]</scope>
</reference>
<accession>X6NWA0</accession>
<feature type="repeat" description="WD" evidence="3">
    <location>
        <begin position="1293"/>
        <end position="1334"/>
    </location>
</feature>
<dbReference type="PROSITE" id="PS00678">
    <property type="entry name" value="WD_REPEATS_1"/>
    <property type="match status" value="8"/>
</dbReference>
<dbReference type="GO" id="GO:0030621">
    <property type="term" value="F:U4 snRNA binding"/>
    <property type="evidence" value="ECO:0007669"/>
    <property type="project" value="TreeGrafter"/>
</dbReference>
<dbReference type="SUPFAM" id="SSF82171">
    <property type="entry name" value="DPP6 N-terminal domain-like"/>
    <property type="match status" value="1"/>
</dbReference>
<feature type="domain" description="NACHT" evidence="4">
    <location>
        <begin position="477"/>
        <end position="569"/>
    </location>
</feature>
<gene>
    <name evidence="5" type="ORF">RFI_06535</name>
</gene>
<dbReference type="InterPro" id="IPR020472">
    <property type="entry name" value="WD40_PAC1"/>
</dbReference>
<feature type="repeat" description="WD" evidence="3">
    <location>
        <begin position="1251"/>
        <end position="1292"/>
    </location>
</feature>
<evidence type="ECO:0000313" key="6">
    <source>
        <dbReference type="Proteomes" id="UP000023152"/>
    </source>
</evidence>
<dbReference type="InterPro" id="IPR036322">
    <property type="entry name" value="WD40_repeat_dom_sf"/>
</dbReference>
<proteinExistence type="predicted"/>
<feature type="repeat" description="WD" evidence="3">
    <location>
        <begin position="1545"/>
        <end position="1586"/>
    </location>
</feature>
<evidence type="ECO:0000259" key="4">
    <source>
        <dbReference type="Pfam" id="PF05729"/>
    </source>
</evidence>
<protein>
    <submittedName>
        <fullName evidence="5">NB-ARC domain-containing protein</fullName>
    </submittedName>
</protein>
<evidence type="ECO:0000256" key="2">
    <source>
        <dbReference type="ARBA" id="ARBA00022737"/>
    </source>
</evidence>
<dbReference type="InterPro" id="IPR027417">
    <property type="entry name" value="P-loop_NTPase"/>
</dbReference>
<dbReference type="InterPro" id="IPR001680">
    <property type="entry name" value="WD40_rpt"/>
</dbReference>
<dbReference type="Gene3D" id="3.40.50.300">
    <property type="entry name" value="P-loop containing nucleotide triphosphate hydrolases"/>
    <property type="match status" value="1"/>
</dbReference>
<dbReference type="Pfam" id="PF05729">
    <property type="entry name" value="NACHT"/>
    <property type="match status" value="1"/>
</dbReference>
<dbReference type="GO" id="GO:0000398">
    <property type="term" value="P:mRNA splicing, via spliceosome"/>
    <property type="evidence" value="ECO:0007669"/>
    <property type="project" value="TreeGrafter"/>
</dbReference>
<keyword evidence="6" id="KW-1185">Reference proteome</keyword>
<evidence type="ECO:0000256" key="3">
    <source>
        <dbReference type="PROSITE-ProRule" id="PRU00221"/>
    </source>
</evidence>
<dbReference type="Gene3D" id="2.130.10.10">
    <property type="entry name" value="YVTN repeat-like/Quinoprotein amine dehydrogenase"/>
    <property type="match status" value="6"/>
</dbReference>
<dbReference type="SUPFAM" id="SSF50978">
    <property type="entry name" value="WD40 repeat-like"/>
    <property type="match status" value="2"/>
</dbReference>
<dbReference type="PANTHER" id="PTHR19846">
    <property type="entry name" value="WD40 REPEAT PROTEIN"/>
    <property type="match status" value="1"/>
</dbReference>
<dbReference type="SMART" id="SM00320">
    <property type="entry name" value="WD40"/>
    <property type="match status" value="15"/>
</dbReference>
<dbReference type="SUPFAM" id="SSF141571">
    <property type="entry name" value="Pentapeptide repeat-like"/>
    <property type="match status" value="1"/>
</dbReference>
<dbReference type="PRINTS" id="PR00320">
    <property type="entry name" value="GPROTEINBRPT"/>
</dbReference>
<feature type="repeat" description="WD" evidence="3">
    <location>
        <begin position="1335"/>
        <end position="1376"/>
    </location>
</feature>
<feature type="repeat" description="WD" evidence="3">
    <location>
        <begin position="1048"/>
        <end position="1082"/>
    </location>
</feature>
<feature type="repeat" description="WD" evidence="3">
    <location>
        <begin position="1125"/>
        <end position="1166"/>
    </location>
</feature>
<dbReference type="SUPFAM" id="SSF52540">
    <property type="entry name" value="P-loop containing nucleoside triphosphate hydrolases"/>
    <property type="match status" value="1"/>
</dbReference>
<evidence type="ECO:0000256" key="1">
    <source>
        <dbReference type="ARBA" id="ARBA00022574"/>
    </source>
</evidence>
<feature type="repeat" description="WD" evidence="3">
    <location>
        <begin position="1209"/>
        <end position="1250"/>
    </location>
</feature>
<dbReference type="InterPro" id="IPR019775">
    <property type="entry name" value="WD40_repeat_CS"/>
</dbReference>
<dbReference type="Pfam" id="PF00400">
    <property type="entry name" value="WD40"/>
    <property type="match status" value="15"/>
</dbReference>
<dbReference type="Proteomes" id="UP000023152">
    <property type="component" value="Unassembled WGS sequence"/>
</dbReference>
<feature type="repeat" description="WD" evidence="3">
    <location>
        <begin position="1503"/>
        <end position="1544"/>
    </location>
</feature>
<dbReference type="InterPro" id="IPR015943">
    <property type="entry name" value="WD40/YVTN_repeat-like_dom_sf"/>
</dbReference>
<dbReference type="CDD" id="cd00200">
    <property type="entry name" value="WD40"/>
    <property type="match status" value="2"/>
</dbReference>
<keyword evidence="2" id="KW-0677">Repeat</keyword>
<dbReference type="PROSITE" id="PS50294">
    <property type="entry name" value="WD_REPEATS_REGION"/>
    <property type="match status" value="15"/>
</dbReference>